<gene>
    <name evidence="2" type="ORF">ACFODT_00085</name>
</gene>
<accession>A0ABV7C611</accession>
<evidence type="ECO:0000313" key="3">
    <source>
        <dbReference type="Proteomes" id="UP001595384"/>
    </source>
</evidence>
<evidence type="ECO:0000313" key="2">
    <source>
        <dbReference type="EMBL" id="MFC3022253.1"/>
    </source>
</evidence>
<name>A0ABV7C611_9VIBR</name>
<proteinExistence type="predicted"/>
<keyword evidence="2" id="KW-0378">Hydrolase</keyword>
<comment type="caution">
    <text evidence="2">The sequence shown here is derived from an EMBL/GenBank/DDBJ whole genome shotgun (WGS) entry which is preliminary data.</text>
</comment>
<dbReference type="GO" id="GO:0004519">
    <property type="term" value="F:endonuclease activity"/>
    <property type="evidence" value="ECO:0007669"/>
    <property type="project" value="UniProtKB-KW"/>
</dbReference>
<sequence length="299" mass="34460">MKILFGWFIGIIAIFADATVAKAQPLTVMTWNMEWLTLTPSPFGPPRTQSDYTAMQTELNRTTPDVFAFQEVDSPEALQRVIGKDYRIYFSDRRQARYANTHQFPNVNQYTGIAVHRSIATEDPSDVDLLPDRHHSKLRFATYVILTLPKQKIHMLSVHLKAGCKTAYHAKQRSCRLLKKQGQALNQWVQQRVQQNQAYVILGDMNHQLAYPNDWLWNTMTADITPHPVLSTRYTASRCIARSASKPTRTVTFRRLIDHIIHSRNIVMRTAEQQPFARDDVLKHHLSDHCPIVTRLTAN</sequence>
<evidence type="ECO:0000259" key="1">
    <source>
        <dbReference type="Pfam" id="PF03372"/>
    </source>
</evidence>
<dbReference type="RefSeq" id="WP_123014352.1">
    <property type="nucleotide sequence ID" value="NZ_AP024912.1"/>
</dbReference>
<dbReference type="Pfam" id="PF03372">
    <property type="entry name" value="Exo_endo_phos"/>
    <property type="match status" value="1"/>
</dbReference>
<protein>
    <submittedName>
        <fullName evidence="2">Endonuclease/exonuclease/phosphatase family protein</fullName>
    </submittedName>
</protein>
<keyword evidence="3" id="KW-1185">Reference proteome</keyword>
<dbReference type="InterPro" id="IPR036691">
    <property type="entry name" value="Endo/exonu/phosph_ase_sf"/>
</dbReference>
<dbReference type="EMBL" id="JBHRSE010000001">
    <property type="protein sequence ID" value="MFC3022253.1"/>
    <property type="molecule type" value="Genomic_DNA"/>
</dbReference>
<keyword evidence="2" id="KW-0540">Nuclease</keyword>
<feature type="domain" description="Endonuclease/exonuclease/phosphatase" evidence="1">
    <location>
        <begin position="29"/>
        <end position="289"/>
    </location>
</feature>
<dbReference type="Proteomes" id="UP001595384">
    <property type="component" value="Unassembled WGS sequence"/>
</dbReference>
<dbReference type="InterPro" id="IPR005135">
    <property type="entry name" value="Endo/exonuclease/phosphatase"/>
</dbReference>
<dbReference type="SUPFAM" id="SSF56219">
    <property type="entry name" value="DNase I-like"/>
    <property type="match status" value="1"/>
</dbReference>
<dbReference type="Gene3D" id="3.60.10.10">
    <property type="entry name" value="Endonuclease/exonuclease/phosphatase"/>
    <property type="match status" value="1"/>
</dbReference>
<organism evidence="2 3">
    <name type="scientific">Vibrio zhugei</name>
    <dbReference type="NCBI Taxonomy" id="2479546"/>
    <lineage>
        <taxon>Bacteria</taxon>
        <taxon>Pseudomonadati</taxon>
        <taxon>Pseudomonadota</taxon>
        <taxon>Gammaproteobacteria</taxon>
        <taxon>Vibrionales</taxon>
        <taxon>Vibrionaceae</taxon>
        <taxon>Vibrio</taxon>
    </lineage>
</organism>
<reference evidence="3" key="1">
    <citation type="journal article" date="2019" name="Int. J. Syst. Evol. Microbiol.">
        <title>The Global Catalogue of Microorganisms (GCM) 10K type strain sequencing project: providing services to taxonomists for standard genome sequencing and annotation.</title>
        <authorList>
            <consortium name="The Broad Institute Genomics Platform"/>
            <consortium name="The Broad Institute Genome Sequencing Center for Infectious Disease"/>
            <person name="Wu L."/>
            <person name="Ma J."/>
        </authorList>
    </citation>
    <scope>NUCLEOTIDE SEQUENCE [LARGE SCALE GENOMIC DNA]</scope>
    <source>
        <strain evidence="3">KCTC 62784</strain>
    </source>
</reference>
<keyword evidence="2" id="KW-0255">Endonuclease</keyword>